<dbReference type="InterPro" id="IPR042572">
    <property type="entry name" value="Carn_acyl_trans_N"/>
</dbReference>
<dbReference type="Gene3D" id="1.10.275.20">
    <property type="entry name" value="Choline/Carnitine o-acyltransferase"/>
    <property type="match status" value="1"/>
</dbReference>
<dbReference type="STRING" id="1810919.A0A3D8QS36"/>
<dbReference type="InterPro" id="IPR023213">
    <property type="entry name" value="CAT-like_dom_sf"/>
</dbReference>
<comment type="caution">
    <text evidence="3">The sequence shown here is derived from an EMBL/GenBank/DDBJ whole genome shotgun (WGS) entry which is preliminary data.</text>
</comment>
<dbReference type="GO" id="GO:0016746">
    <property type="term" value="F:acyltransferase activity"/>
    <property type="evidence" value="ECO:0007669"/>
    <property type="project" value="UniProtKB-KW"/>
</dbReference>
<evidence type="ECO:0000313" key="4">
    <source>
        <dbReference type="Proteomes" id="UP000256690"/>
    </source>
</evidence>
<dbReference type="SUPFAM" id="SSF52777">
    <property type="entry name" value="CoA-dependent acyltransferases"/>
    <property type="match status" value="2"/>
</dbReference>
<accession>A0A3D8QS36</accession>
<organism evidence="3 4">
    <name type="scientific">Aspergillus mulundensis</name>
    <dbReference type="NCBI Taxonomy" id="1810919"/>
    <lineage>
        <taxon>Eukaryota</taxon>
        <taxon>Fungi</taxon>
        <taxon>Dikarya</taxon>
        <taxon>Ascomycota</taxon>
        <taxon>Pezizomycotina</taxon>
        <taxon>Eurotiomycetes</taxon>
        <taxon>Eurotiomycetidae</taxon>
        <taxon>Eurotiales</taxon>
        <taxon>Aspergillaceae</taxon>
        <taxon>Aspergillus</taxon>
        <taxon>Aspergillus subgen. Nidulantes</taxon>
    </lineage>
</organism>
<protein>
    <submittedName>
        <fullName evidence="3">Uncharacterized protein</fullName>
    </submittedName>
</protein>
<sequence length="327" mass="36643">MDITFDEFFANIEYAMSNLSHANDEHLLENPVFNQLAHSSRKGHAASITQNGKVEGKHKNRHVKPENHHFALNHDFYYKASKELPRHPLVNLDRAITDLLNCIGHFSHTQEEYTKLRRKAHALSAPGSLGRRLYSQLRAQADDPRVESWIAGPLLKAIPRRPNNPARQQDLLPGPARKLGDGLNSTLPSRPSGDCIGSPATAVWTGPKLALLLRAAREKNAQIAKAGEGRNYFRLMDVLEVISHDAVNKGVPDTDAVPELFSDPVWHHSYPRLIMQTMIEKKLAQDSGYTMQDAGNVWMDYTGNEDSGVPCLSTSHWYRGMISYTPD</sequence>
<evidence type="ECO:0000256" key="1">
    <source>
        <dbReference type="ARBA" id="ARBA00023315"/>
    </source>
</evidence>
<gene>
    <name evidence="3" type="ORF">DSM5745_09899</name>
</gene>
<evidence type="ECO:0000313" key="3">
    <source>
        <dbReference type="EMBL" id="RDW64488.1"/>
    </source>
</evidence>
<proteinExistence type="predicted"/>
<name>A0A3D8QS36_9EURO</name>
<feature type="region of interest" description="Disordered" evidence="2">
    <location>
        <begin position="159"/>
        <end position="190"/>
    </location>
</feature>
<reference evidence="3 4" key="1">
    <citation type="journal article" date="2018" name="IMA Fungus">
        <title>IMA Genome-F 9: Draft genome sequence of Annulohypoxylon stygium, Aspergillus mulundensis, Berkeleyomyces basicola (syn. Thielaviopsis basicola), Ceratocystis smalleyi, two Cercospora beticola strains, Coleophoma cylindrospora, Fusarium fracticaudum, Phialophora cf. hyalina, and Morchella septimelata.</title>
        <authorList>
            <person name="Wingfield B.D."/>
            <person name="Bills G.F."/>
            <person name="Dong Y."/>
            <person name="Huang W."/>
            <person name="Nel W.J."/>
            <person name="Swalarsk-Parry B.S."/>
            <person name="Vaghefi N."/>
            <person name="Wilken P.M."/>
            <person name="An Z."/>
            <person name="de Beer Z.W."/>
            <person name="De Vos L."/>
            <person name="Chen L."/>
            <person name="Duong T.A."/>
            <person name="Gao Y."/>
            <person name="Hammerbacher A."/>
            <person name="Kikkert J.R."/>
            <person name="Li Y."/>
            <person name="Li H."/>
            <person name="Li K."/>
            <person name="Li Q."/>
            <person name="Liu X."/>
            <person name="Ma X."/>
            <person name="Naidoo K."/>
            <person name="Pethybridge S.J."/>
            <person name="Sun J."/>
            <person name="Steenkamp E.T."/>
            <person name="van der Nest M.A."/>
            <person name="van Wyk S."/>
            <person name="Wingfield M.J."/>
            <person name="Xiong C."/>
            <person name="Yue Q."/>
            <person name="Zhang X."/>
        </authorList>
    </citation>
    <scope>NUCLEOTIDE SEQUENCE [LARGE SCALE GENOMIC DNA]</scope>
    <source>
        <strain evidence="3 4">DSM 5745</strain>
    </source>
</reference>
<dbReference type="RefSeq" id="XP_026599647.1">
    <property type="nucleotide sequence ID" value="XM_026751915.1"/>
</dbReference>
<keyword evidence="4" id="KW-1185">Reference proteome</keyword>
<dbReference type="EMBL" id="PVWQ01000014">
    <property type="protein sequence ID" value="RDW64488.1"/>
    <property type="molecule type" value="Genomic_DNA"/>
</dbReference>
<dbReference type="Gene3D" id="3.30.559.10">
    <property type="entry name" value="Chloramphenicol acetyltransferase-like domain"/>
    <property type="match status" value="1"/>
</dbReference>
<dbReference type="AlphaFoldDB" id="A0A3D8QS36"/>
<keyword evidence="1" id="KW-0012">Acyltransferase</keyword>
<keyword evidence="1" id="KW-0808">Transferase</keyword>
<dbReference type="Proteomes" id="UP000256690">
    <property type="component" value="Unassembled WGS sequence"/>
</dbReference>
<evidence type="ECO:0000256" key="2">
    <source>
        <dbReference type="SAM" id="MobiDB-lite"/>
    </source>
</evidence>
<dbReference type="GeneID" id="38120269"/>
<dbReference type="OrthoDB" id="329835at2759"/>